<dbReference type="Pfam" id="PF05910">
    <property type="entry name" value="DUF868"/>
    <property type="match status" value="1"/>
</dbReference>
<evidence type="ECO:0000313" key="1">
    <source>
        <dbReference type="EMBL" id="ERM95026.1"/>
    </source>
</evidence>
<sequence length="172" mass="20134">MQDSVHIPASFPVKHRWKTWPMLNQSIVNCLYEAEIAGFQHQVTMTWCKNLVAHGLSIALEKLGTSENHYICKIKLKLWYFWIKKGFKSFKIDGQKLDFYWDLRAARFSESLESFANFCVALVCEEEVVLLIRDLKDDAFKRTKARSSLTNAALLSKRARFWKEQLCNHSEI</sequence>
<protein>
    <submittedName>
        <fullName evidence="1">Uncharacterized protein</fullName>
    </submittedName>
</protein>
<dbReference type="EMBL" id="KI397501">
    <property type="protein sequence ID" value="ERM95026.1"/>
    <property type="molecule type" value="Genomic_DNA"/>
</dbReference>
<gene>
    <name evidence="1" type="ORF">AMTR_s00009p00241020</name>
</gene>
<organism evidence="1 2">
    <name type="scientific">Amborella trichopoda</name>
    <dbReference type="NCBI Taxonomy" id="13333"/>
    <lineage>
        <taxon>Eukaryota</taxon>
        <taxon>Viridiplantae</taxon>
        <taxon>Streptophyta</taxon>
        <taxon>Embryophyta</taxon>
        <taxon>Tracheophyta</taxon>
        <taxon>Spermatophyta</taxon>
        <taxon>Magnoliopsida</taxon>
        <taxon>Amborellales</taxon>
        <taxon>Amborellaceae</taxon>
        <taxon>Amborella</taxon>
    </lineage>
</organism>
<dbReference type="HOGENOM" id="CLU_132859_0_0_1"/>
<reference evidence="2" key="1">
    <citation type="journal article" date="2013" name="Science">
        <title>The Amborella genome and the evolution of flowering plants.</title>
        <authorList>
            <consortium name="Amborella Genome Project"/>
        </authorList>
    </citation>
    <scope>NUCLEOTIDE SEQUENCE [LARGE SCALE GENOMIC DNA]</scope>
</reference>
<dbReference type="PANTHER" id="PTHR31972:SF2">
    <property type="entry name" value="DUF868 FAMILY PROTEIN (DUF868)"/>
    <property type="match status" value="1"/>
</dbReference>
<name>W1NHR5_AMBTC</name>
<evidence type="ECO:0000313" key="2">
    <source>
        <dbReference type="Proteomes" id="UP000017836"/>
    </source>
</evidence>
<dbReference type="Gramene" id="ERM95026">
    <property type="protein sequence ID" value="ERM95026"/>
    <property type="gene ID" value="AMTR_s00009p00241020"/>
</dbReference>
<dbReference type="OMA" id="SENHYIC"/>
<dbReference type="PANTHER" id="PTHR31972">
    <property type="entry name" value="EXPRESSED PROTEIN"/>
    <property type="match status" value="1"/>
</dbReference>
<dbReference type="Proteomes" id="UP000017836">
    <property type="component" value="Unassembled WGS sequence"/>
</dbReference>
<dbReference type="KEGG" id="atr:18423002"/>
<dbReference type="OrthoDB" id="731074at2759"/>
<dbReference type="AlphaFoldDB" id="W1NHR5"/>
<accession>W1NHR5</accession>
<dbReference type="InterPro" id="IPR008586">
    <property type="entry name" value="DUF868_pln"/>
</dbReference>
<keyword evidence="2" id="KW-1185">Reference proteome</keyword>
<proteinExistence type="predicted"/>